<comment type="catalytic activity">
    <reaction evidence="1 9 10">
        <text>D-alanyl-D-alanine + H2O = 2 D-alanine</text>
        <dbReference type="Rhea" id="RHEA:20661"/>
        <dbReference type="ChEBI" id="CHEBI:15377"/>
        <dbReference type="ChEBI" id="CHEBI:57416"/>
        <dbReference type="ChEBI" id="CHEBI:57822"/>
        <dbReference type="EC" id="3.4.13.22"/>
    </reaction>
</comment>
<dbReference type="CDD" id="cd14817">
    <property type="entry name" value="D-Ala-D-Ala_dipeptidase_VanX"/>
    <property type="match status" value="1"/>
</dbReference>
<reference evidence="12 14" key="2">
    <citation type="submission" date="2018-06" db="EMBL/GenBank/DDBJ databases">
        <authorList>
            <consortium name="Pathogen Informatics"/>
            <person name="Doyle S."/>
        </authorList>
    </citation>
    <scope>NUCLEOTIDE SEQUENCE [LARGE SCALE GENOMIC DNA]</scope>
    <source>
        <strain evidence="12 14">NCTC12376</strain>
    </source>
</reference>
<dbReference type="Proteomes" id="UP000054639">
    <property type="component" value="Unassembled WGS sequence"/>
</dbReference>
<evidence type="ECO:0000256" key="5">
    <source>
        <dbReference type="ARBA" id="ARBA00022833"/>
    </source>
</evidence>
<evidence type="ECO:0000256" key="6">
    <source>
        <dbReference type="ARBA" id="ARBA00022997"/>
    </source>
</evidence>
<dbReference type="InterPro" id="IPR000755">
    <property type="entry name" value="A_A_dipeptidase"/>
</dbReference>
<keyword evidence="2 9" id="KW-0645">Protease</keyword>
<dbReference type="SUPFAM" id="SSF55166">
    <property type="entry name" value="Hedgehog/DD-peptidase"/>
    <property type="match status" value="1"/>
</dbReference>
<evidence type="ECO:0000256" key="9">
    <source>
        <dbReference type="HAMAP-Rule" id="MF_01924"/>
    </source>
</evidence>
<evidence type="ECO:0000256" key="3">
    <source>
        <dbReference type="ARBA" id="ARBA00022723"/>
    </source>
</evidence>
<dbReference type="Proteomes" id="UP000254230">
    <property type="component" value="Unassembled WGS sequence"/>
</dbReference>
<dbReference type="GO" id="GO:0071555">
    <property type="term" value="P:cell wall organization"/>
    <property type="evidence" value="ECO:0007669"/>
    <property type="project" value="UniProtKB-KW"/>
</dbReference>
<keyword evidence="4 9" id="KW-0378">Hydrolase</keyword>
<evidence type="ECO:0000256" key="2">
    <source>
        <dbReference type="ARBA" id="ARBA00022670"/>
    </source>
</evidence>
<evidence type="ECO:0000256" key="1">
    <source>
        <dbReference type="ARBA" id="ARBA00001362"/>
    </source>
</evidence>
<dbReference type="AlphaFoldDB" id="A0A378KY85"/>
<sequence length="234" mass="27455">MILASFSLYALPKGFVYLHEVAPDILQDMRYATSNNFIGNPIPGYLRGVCIVTRQTAEQLKKVEQAVKTKGYTLKVYDCYRPQQAVNYFYKWSQNPRDERQKPEYYPREIKKDLFKRDYIALTSGHTRGSTVDLTLVKLDTADRPTAKNHIARCYDKSPNYLNDNSIDMGTRFDCLDVTANNNYTNLSTVQKTNRSFLKQLMISNGFKPYYSEWWHYTLRNEPYPHTYFNFPVQ</sequence>
<feature type="active site" description="Proton donor/acceptor" evidence="9">
    <location>
        <position position="213"/>
    </location>
</feature>
<dbReference type="STRING" id="45072.Lqua_2839"/>
<evidence type="ECO:0000256" key="7">
    <source>
        <dbReference type="ARBA" id="ARBA00023049"/>
    </source>
</evidence>
<dbReference type="PANTHER" id="PTHR43126:SF1">
    <property type="entry name" value="D-ALANYL-D-ALANINE DIPEPTIDASE"/>
    <property type="match status" value="1"/>
</dbReference>
<evidence type="ECO:0000313" key="13">
    <source>
        <dbReference type="Proteomes" id="UP000054639"/>
    </source>
</evidence>
<feature type="binding site" evidence="9">
    <location>
        <position position="133"/>
    </location>
    <ligand>
        <name>Zn(2+)</name>
        <dbReference type="ChEBI" id="CHEBI:29105"/>
        <note>catalytic</note>
    </ligand>
</feature>
<keyword evidence="7 9" id="KW-0482">Metalloprotease</keyword>
<gene>
    <name evidence="12" type="primary">ddpX_1</name>
    <name evidence="9 11" type="synonym">ddpX</name>
    <name evidence="11" type="ORF">Lqua_2839</name>
    <name evidence="12" type="ORF">NCTC12376_00602</name>
</gene>
<dbReference type="GO" id="GO:0160237">
    <property type="term" value="F:D-Ala-D-Ala dipeptidase activity"/>
    <property type="evidence" value="ECO:0007669"/>
    <property type="project" value="UniProtKB-EC"/>
</dbReference>
<keyword evidence="13" id="KW-1185">Reference proteome</keyword>
<dbReference type="EC" id="3.4.13.22" evidence="9 10"/>
<keyword evidence="8 10" id="KW-0961">Cell wall biogenesis/degradation</keyword>
<evidence type="ECO:0000256" key="8">
    <source>
        <dbReference type="ARBA" id="ARBA00023316"/>
    </source>
</evidence>
<dbReference type="Pfam" id="PF01427">
    <property type="entry name" value="Peptidase_M15"/>
    <property type="match status" value="2"/>
</dbReference>
<evidence type="ECO:0000256" key="10">
    <source>
        <dbReference type="PIRNR" id="PIRNR026671"/>
    </source>
</evidence>
<feature type="site" description="Transition state stabilizer" evidence="9">
    <location>
        <position position="81"/>
    </location>
</feature>
<dbReference type="EMBL" id="LNYR01000041">
    <property type="protein sequence ID" value="KTD44672.1"/>
    <property type="molecule type" value="Genomic_DNA"/>
</dbReference>
<comment type="similarity">
    <text evidence="9 10">Belongs to the peptidase M15D family.</text>
</comment>
<dbReference type="GO" id="GO:0008270">
    <property type="term" value="F:zinc ion binding"/>
    <property type="evidence" value="ECO:0007669"/>
    <property type="project" value="UniProtKB-UniRule"/>
</dbReference>
<dbReference type="Gene3D" id="3.30.1380.10">
    <property type="match status" value="1"/>
</dbReference>
<reference evidence="11 13" key="1">
    <citation type="submission" date="2015-11" db="EMBL/GenBank/DDBJ databases">
        <title>Genomic analysis of 38 Legionella species identifies large and diverse effector repertoires.</title>
        <authorList>
            <person name="Burstein D."/>
            <person name="Amaro F."/>
            <person name="Zusman T."/>
            <person name="Lifshitz Z."/>
            <person name="Cohen O."/>
            <person name="Gilbert J.A."/>
            <person name="Pupko T."/>
            <person name="Shuman H.A."/>
            <person name="Segal G."/>
        </authorList>
    </citation>
    <scope>NUCLEOTIDE SEQUENCE [LARGE SCALE GENOMIC DNA]</scope>
    <source>
        <strain evidence="11 13">ATCC 49507</strain>
    </source>
</reference>
<feature type="binding site" evidence="9">
    <location>
        <position position="216"/>
    </location>
    <ligand>
        <name>Zn(2+)</name>
        <dbReference type="ChEBI" id="CHEBI:29105"/>
        <note>catalytic</note>
    </ligand>
</feature>
<protein>
    <recommendedName>
        <fullName evidence="9 10">D-alanyl-D-alanine dipeptidase</fullName>
        <shortName evidence="9 10">D-Ala-D-Ala dipeptidase</shortName>
        <ecNumber evidence="9 10">3.4.13.22</ecNumber>
    </recommendedName>
</protein>
<evidence type="ECO:0000313" key="11">
    <source>
        <dbReference type="EMBL" id="KTD44672.1"/>
    </source>
</evidence>
<keyword evidence="5 9" id="KW-0862">Zinc</keyword>
<keyword evidence="6 9" id="KW-0224">Dipeptidase</keyword>
<name>A0A378KY85_9GAMM</name>
<dbReference type="GO" id="GO:0006508">
    <property type="term" value="P:proteolysis"/>
    <property type="evidence" value="ECO:0007669"/>
    <property type="project" value="UniProtKB-KW"/>
</dbReference>
<keyword evidence="3 9" id="KW-0479">Metal-binding</keyword>
<dbReference type="InterPro" id="IPR009045">
    <property type="entry name" value="Zn_M74/Hedgehog-like"/>
</dbReference>
<dbReference type="EMBL" id="UGOW01000001">
    <property type="protein sequence ID" value="STY16810.1"/>
    <property type="molecule type" value="Genomic_DNA"/>
</dbReference>
<proteinExistence type="inferred from homology"/>
<comment type="cofactor">
    <cofactor evidence="9">
        <name>Zn(2+)</name>
        <dbReference type="ChEBI" id="CHEBI:29105"/>
    </cofactor>
    <text evidence="9">Binds 1 zinc ion per subunit.</text>
</comment>
<evidence type="ECO:0000313" key="14">
    <source>
        <dbReference type="Proteomes" id="UP000254230"/>
    </source>
</evidence>
<dbReference type="PIRSF" id="PIRSF026671">
    <property type="entry name" value="AA_dipeptidase"/>
    <property type="match status" value="1"/>
</dbReference>
<dbReference type="PANTHER" id="PTHR43126">
    <property type="entry name" value="D-ALANYL-D-ALANINE DIPEPTIDASE"/>
    <property type="match status" value="1"/>
</dbReference>
<dbReference type="GO" id="GO:0008237">
    <property type="term" value="F:metallopeptidase activity"/>
    <property type="evidence" value="ECO:0007669"/>
    <property type="project" value="UniProtKB-KW"/>
</dbReference>
<feature type="binding site" evidence="9">
    <location>
        <position position="126"/>
    </location>
    <ligand>
        <name>Zn(2+)</name>
        <dbReference type="ChEBI" id="CHEBI:29105"/>
        <note>catalytic</note>
    </ligand>
</feature>
<dbReference type="HAMAP" id="MF_01924">
    <property type="entry name" value="A_A_dipeptidase"/>
    <property type="match status" value="1"/>
</dbReference>
<evidence type="ECO:0000256" key="4">
    <source>
        <dbReference type="ARBA" id="ARBA00022801"/>
    </source>
</evidence>
<accession>A0A378KY85</accession>
<organism evidence="12 14">
    <name type="scientific">Legionella quateirensis</name>
    <dbReference type="NCBI Taxonomy" id="45072"/>
    <lineage>
        <taxon>Bacteria</taxon>
        <taxon>Pseudomonadati</taxon>
        <taxon>Pseudomonadota</taxon>
        <taxon>Gammaproteobacteria</taxon>
        <taxon>Legionellales</taxon>
        <taxon>Legionellaceae</taxon>
        <taxon>Legionella</taxon>
    </lineage>
</organism>
<evidence type="ECO:0000313" key="12">
    <source>
        <dbReference type="EMBL" id="STY16810.1"/>
    </source>
</evidence>
<comment type="function">
    <text evidence="9 10">Catalyzes hydrolysis of the D-alanyl-D-alanine dipeptide.</text>
</comment>